<gene>
    <name evidence="1" type="ORF">LRP29_32650</name>
</gene>
<dbReference type="RefSeq" id="WP_081714367.1">
    <property type="nucleotide sequence ID" value="NZ_CP088148.1"/>
</dbReference>
<evidence type="ECO:0000313" key="1">
    <source>
        <dbReference type="EMBL" id="UTU55091.1"/>
    </source>
</evidence>
<organism evidence="1 2">
    <name type="scientific">Mesorhizobium ciceri</name>
    <dbReference type="NCBI Taxonomy" id="39645"/>
    <lineage>
        <taxon>Bacteria</taxon>
        <taxon>Pseudomonadati</taxon>
        <taxon>Pseudomonadota</taxon>
        <taxon>Alphaproteobacteria</taxon>
        <taxon>Hyphomicrobiales</taxon>
        <taxon>Phyllobacteriaceae</taxon>
        <taxon>Mesorhizobium</taxon>
    </lineage>
</organism>
<geneLocation type="plasmid" evidence="1 2">
    <name>unnamed</name>
</geneLocation>
<reference evidence="1 2" key="1">
    <citation type="journal article" date="2022" name="Microbiol. Resour. Announc.">
        <title>Complete Genome Sequence of Mesorhizobium ciceri Strain R30, a Rhizobium Used as a Commercial Inoculant for Chickpea in Argentina.</title>
        <authorList>
            <person name="Foresto E."/>
            <person name="Revale S."/>
            <person name="Primo E."/>
            <person name="Nievas F."/>
            <person name="Carezzano E."/>
            <person name="Puente M."/>
            <person name="Alzari P."/>
            <person name="Mart M."/>
            <person name="Ben-Assaya M."/>
            <person name="Mornico D."/>
            <person name="Santoro M."/>
            <person name="Mart F."/>
            <person name="Giordano W."/>
            <person name="Bogino P."/>
        </authorList>
    </citation>
    <scope>NUCLEOTIDE SEQUENCE [LARGE SCALE GENOMIC DNA]</scope>
    <source>
        <strain evidence="1 2">R30</strain>
    </source>
</reference>
<keyword evidence="1" id="KW-0614">Plasmid</keyword>
<dbReference type="AlphaFoldDB" id="A0AB38TMR4"/>
<evidence type="ECO:0000313" key="2">
    <source>
        <dbReference type="Proteomes" id="UP001060070"/>
    </source>
</evidence>
<proteinExistence type="predicted"/>
<name>A0AB38TMR4_9HYPH</name>
<accession>A0AB38TMR4</accession>
<dbReference type="Proteomes" id="UP001060070">
    <property type="component" value="Plasmid unnamed"/>
</dbReference>
<keyword evidence="2" id="KW-1185">Reference proteome</keyword>
<dbReference type="EMBL" id="CP088148">
    <property type="protein sequence ID" value="UTU55091.1"/>
    <property type="molecule type" value="Genomic_DNA"/>
</dbReference>
<protein>
    <submittedName>
        <fullName evidence="1">Uncharacterized protein</fullName>
    </submittedName>
</protein>
<sequence>MRHLVKEILVEIAEILPAMAQKGDNSAEALPVHAPNFPHDLEPVIRADPSCEVPSQRADDRHKSVAVEQAASCMEGYGAGSNDLTFASHCR</sequence>